<reference evidence="1 2" key="2">
    <citation type="journal article" date="2022" name="Mol. Ecol. Resour.">
        <title>The genomes of chicory, endive, great burdock and yacon provide insights into Asteraceae paleo-polyploidization history and plant inulin production.</title>
        <authorList>
            <person name="Fan W."/>
            <person name="Wang S."/>
            <person name="Wang H."/>
            <person name="Wang A."/>
            <person name="Jiang F."/>
            <person name="Liu H."/>
            <person name="Zhao H."/>
            <person name="Xu D."/>
            <person name="Zhang Y."/>
        </authorList>
    </citation>
    <scope>NUCLEOTIDE SEQUENCE [LARGE SCALE GENOMIC DNA]</scope>
    <source>
        <strain evidence="2">cv. Niubang</strain>
    </source>
</reference>
<organism evidence="1 2">
    <name type="scientific">Arctium lappa</name>
    <name type="common">Greater burdock</name>
    <name type="synonym">Lappa major</name>
    <dbReference type="NCBI Taxonomy" id="4217"/>
    <lineage>
        <taxon>Eukaryota</taxon>
        <taxon>Viridiplantae</taxon>
        <taxon>Streptophyta</taxon>
        <taxon>Embryophyta</taxon>
        <taxon>Tracheophyta</taxon>
        <taxon>Spermatophyta</taxon>
        <taxon>Magnoliopsida</taxon>
        <taxon>eudicotyledons</taxon>
        <taxon>Gunneridae</taxon>
        <taxon>Pentapetalae</taxon>
        <taxon>asterids</taxon>
        <taxon>campanulids</taxon>
        <taxon>Asterales</taxon>
        <taxon>Asteraceae</taxon>
        <taxon>Carduoideae</taxon>
        <taxon>Cardueae</taxon>
        <taxon>Arctiinae</taxon>
        <taxon>Arctium</taxon>
    </lineage>
</organism>
<sequence>MIYHPPSFSLHLSPIRHFPPNFNLQSQIQIQYSIPFPKSAAILLLYRCVKMDGSRRTLTMNWDELGDLDDDDDVFFDAQRLSSVLPQDLAYSSDDDDDEFDDCRMSFSSSVSSAPAAVFNTEFQTNEYDMWMAAPDQSINDRRRRLLHDMGFGSKRDFLGLGNAPSRRMASRRIDVMPPAKKESSVEQKYDDEQRRRLPAEEQQQEQNLHSRPLLDRSRSDLAIDLSTKRREEEMIGSISKQRLSRTSSGFSMPFAGLSAGKQITLSEDKGHTSDDNYGTASDGQTEFMIPNLDNGNQFEVKECNKWNKLRDVQTEEFEKNAANSPKVKEVVKRAVDGKHGSGHRKLNPAANSSFKKSFKKSKKKGASFLKNITGSMGGSKTEHKEKDKEKDASITSTPSINNSNNSPSINEHKPSSQWVKARVHGKSYKEFTALHQSQEIKGHDGSIWAMKFTYDGHYLATAGEDKLIHIWEVQEFDVSNRGADDSSSAAGTPVHPMAMVAGSDGRPPLPEATPERKKKGKKKKGIPDYVHVPETVFGLSETPFCTLEGHMDDILDLSWSRSQHLLSSSMDKTVRLWDIETKDCLKLFSHTDFVTCIQFNPADDDYFISGSLDAKVRIWNIPDRHVVDWIDLHEMVTAIGYSNDGKVSVVGSHKGICRFYNTVDYKLEFKEEIELKTKKKPQPKKITGFQFSAWNPSELLVTSADSRIRILDGTKVVQKFKGYKNNNSQFSADYSPDGKYVISASEDSQVYVWRHEETRGKGKHMVVKYEHFPCKEVSVTAPWPGSSRLEPPVVAMHSKRHSKRSTTTLPPSATAGGSFSSLHDDTGHGKRSSSLPPLPKRSSDGTNEDIDHHSNTDSSIGPSESFNSAASSPGRFDDMTGSSPNHPSPSKHEGGGGHGHHKTIQASAWGLVIVTGGLDGEIRVFQNVGLPFKVGRL</sequence>
<dbReference type="EMBL" id="CM042047">
    <property type="protein sequence ID" value="KAI3772654.1"/>
    <property type="molecule type" value="Genomic_DNA"/>
</dbReference>
<gene>
    <name evidence="1" type="ORF">L6452_03844</name>
</gene>
<accession>A0ACB9FNE7</accession>
<comment type="caution">
    <text evidence="1">The sequence shown here is derived from an EMBL/GenBank/DDBJ whole genome shotgun (WGS) entry which is preliminary data.</text>
</comment>
<evidence type="ECO:0000313" key="1">
    <source>
        <dbReference type="EMBL" id="KAI3772654.1"/>
    </source>
</evidence>
<evidence type="ECO:0000313" key="2">
    <source>
        <dbReference type="Proteomes" id="UP001055879"/>
    </source>
</evidence>
<protein>
    <submittedName>
        <fullName evidence="1">Uncharacterized protein</fullName>
    </submittedName>
</protein>
<reference evidence="2" key="1">
    <citation type="journal article" date="2022" name="Mol. Ecol. Resour.">
        <title>The genomes of chicory, endive, great burdock and yacon provide insights into Asteraceae palaeo-polyploidization history and plant inulin production.</title>
        <authorList>
            <person name="Fan W."/>
            <person name="Wang S."/>
            <person name="Wang H."/>
            <person name="Wang A."/>
            <person name="Jiang F."/>
            <person name="Liu H."/>
            <person name="Zhao H."/>
            <person name="Xu D."/>
            <person name="Zhang Y."/>
        </authorList>
    </citation>
    <scope>NUCLEOTIDE SEQUENCE [LARGE SCALE GENOMIC DNA]</scope>
    <source>
        <strain evidence="2">cv. Niubang</strain>
    </source>
</reference>
<name>A0ACB9FNE7_ARCLA</name>
<dbReference type="Proteomes" id="UP001055879">
    <property type="component" value="Linkage Group LG01"/>
</dbReference>
<keyword evidence="2" id="KW-1185">Reference proteome</keyword>
<proteinExistence type="predicted"/>